<accession>A0A850QF08</accession>
<feature type="signal peptide" evidence="1">
    <location>
        <begin position="1"/>
        <end position="19"/>
    </location>
</feature>
<organism evidence="2 3">
    <name type="scientific">Undibacterium oligocarboniphilum</name>
    <dbReference type="NCBI Taxonomy" id="666702"/>
    <lineage>
        <taxon>Bacteria</taxon>
        <taxon>Pseudomonadati</taxon>
        <taxon>Pseudomonadota</taxon>
        <taxon>Betaproteobacteria</taxon>
        <taxon>Burkholderiales</taxon>
        <taxon>Oxalobacteraceae</taxon>
        <taxon>Undibacterium</taxon>
    </lineage>
</organism>
<evidence type="ECO:0000313" key="2">
    <source>
        <dbReference type="EMBL" id="NVO77898.1"/>
    </source>
</evidence>
<dbReference type="Proteomes" id="UP000588051">
    <property type="component" value="Unassembled WGS sequence"/>
</dbReference>
<evidence type="ECO:0000256" key="1">
    <source>
        <dbReference type="SAM" id="SignalP"/>
    </source>
</evidence>
<proteinExistence type="predicted"/>
<sequence length="167" mass="18072">MRLITRLMLIAGCALLLNACSPQFDWREVRGNDVPFSILMPGKPASMSKPVVLAGLPLTMQMTAAEAGGISFAVGTLKLDDAGQAGKVSEAMKQGMLRNIQATTTTDNHIPGDVLQIHGRLGNGEPVLMAARFVIQGEHIYQIIALGPEKKLDQDLIDTFMRSFRPN</sequence>
<dbReference type="RefSeq" id="WP_176803225.1">
    <property type="nucleotide sequence ID" value="NZ_JABXYJ010000004.1"/>
</dbReference>
<protein>
    <recommendedName>
        <fullName evidence="4">Transmembrane protein</fullName>
    </recommendedName>
</protein>
<name>A0A850QF08_9BURK</name>
<evidence type="ECO:0008006" key="4">
    <source>
        <dbReference type="Google" id="ProtNLM"/>
    </source>
</evidence>
<keyword evidence="3" id="KW-1185">Reference proteome</keyword>
<feature type="chain" id="PRO_5032409423" description="Transmembrane protein" evidence="1">
    <location>
        <begin position="20"/>
        <end position="167"/>
    </location>
</feature>
<comment type="caution">
    <text evidence="2">The sequence shown here is derived from an EMBL/GenBank/DDBJ whole genome shotgun (WGS) entry which is preliminary data.</text>
</comment>
<reference evidence="2 3" key="1">
    <citation type="submission" date="2020-06" db="EMBL/GenBank/DDBJ databases">
        <authorList>
            <person name="Qiu C."/>
            <person name="Liu Z."/>
        </authorList>
    </citation>
    <scope>NUCLEOTIDE SEQUENCE [LARGE SCALE GENOMIC DNA]</scope>
    <source>
        <strain evidence="2 3">EM 1</strain>
    </source>
</reference>
<dbReference type="AlphaFoldDB" id="A0A850QF08"/>
<dbReference type="EMBL" id="JABXYJ010000004">
    <property type="protein sequence ID" value="NVO77898.1"/>
    <property type="molecule type" value="Genomic_DNA"/>
</dbReference>
<evidence type="ECO:0000313" key="3">
    <source>
        <dbReference type="Proteomes" id="UP000588051"/>
    </source>
</evidence>
<gene>
    <name evidence="2" type="ORF">HV832_08635</name>
</gene>
<keyword evidence="1" id="KW-0732">Signal</keyword>